<evidence type="ECO:0000313" key="1">
    <source>
        <dbReference type="EMBL" id="ODP38976.1"/>
    </source>
</evidence>
<dbReference type="OrthoDB" id="7559352at2"/>
<sequence length="155" mass="17712">MARLAPSVFLALSIVEAARLAAKANGRMPRTRALRLALAHLFQHAGGDRAPYDAFWACYARDYPELWRPIDSQYRRNTELAEAWVAILRSLDLRDSPQLAERLGAFDVWQAREEKALLQGAIRENRRIREFAKDARECHSPNGQNLPRLIPAKHN</sequence>
<reference evidence="1 2" key="1">
    <citation type="submission" date="2016-08" db="EMBL/GenBank/DDBJ databases">
        <title>Draft genome of the agarase producing Sphingomonas sp. MCT13.</title>
        <authorList>
            <person name="D'Andrea M.M."/>
            <person name="Rossolini G.M."/>
            <person name="Thaller M.C."/>
        </authorList>
    </citation>
    <scope>NUCLEOTIDE SEQUENCE [LARGE SCALE GENOMIC DNA]</scope>
    <source>
        <strain evidence="1 2">MCT13</strain>
    </source>
</reference>
<comment type="caution">
    <text evidence="1">The sequence shown here is derived from an EMBL/GenBank/DDBJ whole genome shotgun (WGS) entry which is preliminary data.</text>
</comment>
<dbReference type="AlphaFoldDB" id="A0A1E3LYW5"/>
<evidence type="ECO:0000313" key="2">
    <source>
        <dbReference type="Proteomes" id="UP000094487"/>
    </source>
</evidence>
<dbReference type="EMBL" id="MDDS01000009">
    <property type="protein sequence ID" value="ODP38976.1"/>
    <property type="molecule type" value="Genomic_DNA"/>
</dbReference>
<name>A0A1E3LYW5_9SPHN</name>
<protein>
    <submittedName>
        <fullName evidence="1">Uncharacterized protein</fullName>
    </submittedName>
</protein>
<dbReference type="Proteomes" id="UP000094487">
    <property type="component" value="Unassembled WGS sequence"/>
</dbReference>
<keyword evidence="2" id="KW-1185">Reference proteome</keyword>
<accession>A0A1E3LYW5</accession>
<organism evidence="1 2">
    <name type="scientific">Sphingomonas turrisvirgatae</name>
    <dbReference type="NCBI Taxonomy" id="1888892"/>
    <lineage>
        <taxon>Bacteria</taxon>
        <taxon>Pseudomonadati</taxon>
        <taxon>Pseudomonadota</taxon>
        <taxon>Alphaproteobacteria</taxon>
        <taxon>Sphingomonadales</taxon>
        <taxon>Sphingomonadaceae</taxon>
        <taxon>Sphingomonas</taxon>
    </lineage>
</organism>
<dbReference type="RefSeq" id="WP_069319309.1">
    <property type="nucleotide sequence ID" value="NZ_MDDS01000009.1"/>
</dbReference>
<proteinExistence type="predicted"/>
<gene>
    <name evidence="1" type="ORF">BFL28_12285</name>
</gene>